<organism evidence="1 2">
    <name type="scientific">Vespula maculifrons</name>
    <name type="common">Eastern yellow jacket</name>
    <name type="synonym">Wasp</name>
    <dbReference type="NCBI Taxonomy" id="7453"/>
    <lineage>
        <taxon>Eukaryota</taxon>
        <taxon>Metazoa</taxon>
        <taxon>Ecdysozoa</taxon>
        <taxon>Arthropoda</taxon>
        <taxon>Hexapoda</taxon>
        <taxon>Insecta</taxon>
        <taxon>Pterygota</taxon>
        <taxon>Neoptera</taxon>
        <taxon>Endopterygota</taxon>
        <taxon>Hymenoptera</taxon>
        <taxon>Apocrita</taxon>
        <taxon>Aculeata</taxon>
        <taxon>Vespoidea</taxon>
        <taxon>Vespidae</taxon>
        <taxon>Vespinae</taxon>
        <taxon>Vespula</taxon>
    </lineage>
</organism>
<evidence type="ECO:0000313" key="1">
    <source>
        <dbReference type="EMBL" id="KAL2726281.1"/>
    </source>
</evidence>
<reference evidence="1 2" key="1">
    <citation type="journal article" date="2024" name="Ann. Entomol. Soc. Am.">
        <title>Genomic analyses of the southern and eastern yellowjacket wasps (Hymenoptera: Vespidae) reveal evolutionary signatures of social life.</title>
        <authorList>
            <person name="Catto M.A."/>
            <person name="Caine P.B."/>
            <person name="Orr S.E."/>
            <person name="Hunt B.G."/>
            <person name="Goodisman M.A.D."/>
        </authorList>
    </citation>
    <scope>NUCLEOTIDE SEQUENCE [LARGE SCALE GENOMIC DNA]</scope>
    <source>
        <strain evidence="1">232</strain>
        <tissue evidence="1">Head and thorax</tissue>
    </source>
</reference>
<sequence length="94" mass="11096">MKLNIEIGSQKYPNAINYTIFKYLYLFKIPSIKTRFPIPNHHRILQSNVNFSHSFLNCFLQTKRAPSNLNILNLLSSEKINNPRKHYLHLSILL</sequence>
<dbReference type="AlphaFoldDB" id="A0ABD2B089"/>
<comment type="caution">
    <text evidence="1">The sequence shown here is derived from an EMBL/GenBank/DDBJ whole genome shotgun (WGS) entry which is preliminary data.</text>
</comment>
<accession>A0ABD2B089</accession>
<evidence type="ECO:0000313" key="2">
    <source>
        <dbReference type="Proteomes" id="UP001607303"/>
    </source>
</evidence>
<protein>
    <submittedName>
        <fullName evidence="1">Uncharacterized protein</fullName>
    </submittedName>
</protein>
<proteinExistence type="predicted"/>
<name>A0ABD2B089_VESMC</name>
<keyword evidence="2" id="KW-1185">Reference proteome</keyword>
<gene>
    <name evidence="1" type="ORF">V1477_018095</name>
</gene>
<dbReference type="Proteomes" id="UP001607303">
    <property type="component" value="Unassembled WGS sequence"/>
</dbReference>
<dbReference type="EMBL" id="JAYRBN010000109">
    <property type="protein sequence ID" value="KAL2726281.1"/>
    <property type="molecule type" value="Genomic_DNA"/>
</dbReference>